<evidence type="ECO:0000313" key="1">
    <source>
        <dbReference type="EMBL" id="ARX88775.1"/>
    </source>
</evidence>
<sequence>MNVLELQELETSTLDDELLGSTGSVGC</sequence>
<organism evidence="1 2">
    <name type="scientific">Streptomyces alboflavus</name>
    <dbReference type="NCBI Taxonomy" id="67267"/>
    <lineage>
        <taxon>Bacteria</taxon>
        <taxon>Bacillati</taxon>
        <taxon>Actinomycetota</taxon>
        <taxon>Actinomycetes</taxon>
        <taxon>Kitasatosporales</taxon>
        <taxon>Streptomycetaceae</taxon>
        <taxon>Streptomyces</taxon>
    </lineage>
</organism>
<name>A0A1Z1WQR2_9ACTN</name>
<dbReference type="AlphaFoldDB" id="A0A1Z1WQR2"/>
<accession>A0A1Z1WQR2</accession>
<keyword evidence="2" id="KW-1185">Reference proteome</keyword>
<evidence type="ECO:0000313" key="2">
    <source>
        <dbReference type="Proteomes" id="UP000195880"/>
    </source>
</evidence>
<dbReference type="Proteomes" id="UP000195880">
    <property type="component" value="Chromosome"/>
</dbReference>
<proteinExistence type="predicted"/>
<gene>
    <name evidence="1" type="ORF">SMD44_08262</name>
</gene>
<reference evidence="1 2" key="1">
    <citation type="submission" date="2017-05" db="EMBL/GenBank/DDBJ databases">
        <title>Streptomyces alboflavus Genome sequencing and assembly.</title>
        <authorList>
            <person name="Wang Y."/>
            <person name="Du B."/>
            <person name="Ding Y."/>
            <person name="Liu H."/>
            <person name="Hou Q."/>
            <person name="Liu K."/>
            <person name="Wang C."/>
            <person name="Yao L."/>
        </authorList>
    </citation>
    <scope>NUCLEOTIDE SEQUENCE [LARGE SCALE GENOMIC DNA]</scope>
    <source>
        <strain evidence="1 2">MDJK44</strain>
    </source>
</reference>
<dbReference type="EMBL" id="CP021748">
    <property type="protein sequence ID" value="ARX88775.1"/>
    <property type="molecule type" value="Genomic_DNA"/>
</dbReference>
<protein>
    <submittedName>
        <fullName evidence="1">Uncharacterized protein</fullName>
    </submittedName>
</protein>
<dbReference type="KEGG" id="salf:SMD44_08262"/>